<proteinExistence type="predicted"/>
<dbReference type="Pfam" id="PF08240">
    <property type="entry name" value="ADH_N"/>
    <property type="match status" value="1"/>
</dbReference>
<dbReference type="GO" id="GO:0016491">
    <property type="term" value="F:oxidoreductase activity"/>
    <property type="evidence" value="ECO:0007669"/>
    <property type="project" value="InterPro"/>
</dbReference>
<dbReference type="AlphaFoldDB" id="A0AAW0DAE0"/>
<dbReference type="SUPFAM" id="SSF50129">
    <property type="entry name" value="GroES-like"/>
    <property type="match status" value="1"/>
</dbReference>
<dbReference type="Gene3D" id="3.90.180.10">
    <property type="entry name" value="Medium-chain alcohol dehydrogenases, catalytic domain"/>
    <property type="match status" value="1"/>
</dbReference>
<dbReference type="SUPFAM" id="SSF51735">
    <property type="entry name" value="NAD(P)-binding Rossmann-fold domains"/>
    <property type="match status" value="1"/>
</dbReference>
<dbReference type="InterPro" id="IPR036291">
    <property type="entry name" value="NAD(P)-bd_dom_sf"/>
</dbReference>
<dbReference type="Gene3D" id="3.40.50.720">
    <property type="entry name" value="NAD(P)-binding Rossmann-like Domain"/>
    <property type="match status" value="1"/>
</dbReference>
<protein>
    <recommendedName>
        <fullName evidence="1">Enoyl reductase (ER) domain-containing protein</fullName>
    </recommendedName>
</protein>
<dbReference type="InterPro" id="IPR013154">
    <property type="entry name" value="ADH-like_N"/>
</dbReference>
<dbReference type="PANTHER" id="PTHR45033">
    <property type="match status" value="1"/>
</dbReference>
<dbReference type="Pfam" id="PF00107">
    <property type="entry name" value="ADH_zinc_N"/>
    <property type="match status" value="1"/>
</dbReference>
<sequence>MATPTTTREYYLPEISSYKNLKTRQVPLVPPKSSEVLVKIHAVTLNQRDLIIANGQHPVNPPKDLVPASDMAGEIVAIGQDVKGWKVGDRVCANFYADHVAGDITPEIQCTGYGGQIHGMLTEYKVVKPHSLVRIPDHLSFEEASTLPCAAVTAYNALFQGPVPLKSGDTVLVLGTGGVSLFALQFAVASGATVIATSSSDAKLAIAKKLGAKYLINYKNEPDWDKKVLEVTNGRGVDHVVEVGGPETLTKSMSAVRYHGWIHTIGIVGGFGAGAGQGDVVMQSIRKALAIRGIQVGSVAQFEDMNRLIQANPEVTRPVIDKVFSFDQAKEAFAYLESQAHVGRVVVKVA</sequence>
<gene>
    <name evidence="2" type="ORF">VNI00_005951</name>
</gene>
<reference evidence="2 3" key="1">
    <citation type="submission" date="2024-01" db="EMBL/GenBank/DDBJ databases">
        <title>A draft genome for a cacao thread blight-causing isolate of Paramarasmius palmivorus.</title>
        <authorList>
            <person name="Baruah I.K."/>
            <person name="Bukari Y."/>
            <person name="Amoako-Attah I."/>
            <person name="Meinhardt L.W."/>
            <person name="Bailey B.A."/>
            <person name="Cohen S.P."/>
        </authorList>
    </citation>
    <scope>NUCLEOTIDE SEQUENCE [LARGE SCALE GENOMIC DNA]</scope>
    <source>
        <strain evidence="2 3">GH-12</strain>
    </source>
</reference>
<name>A0AAW0DAE0_9AGAR</name>
<dbReference type="CDD" id="cd08276">
    <property type="entry name" value="MDR7"/>
    <property type="match status" value="1"/>
</dbReference>
<dbReference type="InterPro" id="IPR052711">
    <property type="entry name" value="Zinc_ADH-like"/>
</dbReference>
<evidence type="ECO:0000313" key="2">
    <source>
        <dbReference type="EMBL" id="KAK7049350.1"/>
    </source>
</evidence>
<evidence type="ECO:0000313" key="3">
    <source>
        <dbReference type="Proteomes" id="UP001383192"/>
    </source>
</evidence>
<dbReference type="InterPro" id="IPR020843">
    <property type="entry name" value="ER"/>
</dbReference>
<keyword evidence="3" id="KW-1185">Reference proteome</keyword>
<dbReference type="InterPro" id="IPR011032">
    <property type="entry name" value="GroES-like_sf"/>
</dbReference>
<dbReference type="SMART" id="SM00829">
    <property type="entry name" value="PKS_ER"/>
    <property type="match status" value="1"/>
</dbReference>
<dbReference type="InterPro" id="IPR013149">
    <property type="entry name" value="ADH-like_C"/>
</dbReference>
<dbReference type="Proteomes" id="UP001383192">
    <property type="component" value="Unassembled WGS sequence"/>
</dbReference>
<dbReference type="PANTHER" id="PTHR45033:SF2">
    <property type="entry name" value="ZINC-TYPE ALCOHOL DEHYDROGENASE-LIKE PROTEIN C1773.06C"/>
    <property type="match status" value="1"/>
</dbReference>
<feature type="domain" description="Enoyl reductase (ER)" evidence="1">
    <location>
        <begin position="16"/>
        <end position="347"/>
    </location>
</feature>
<dbReference type="EMBL" id="JAYKXP010000017">
    <property type="protein sequence ID" value="KAK7049350.1"/>
    <property type="molecule type" value="Genomic_DNA"/>
</dbReference>
<comment type="caution">
    <text evidence="2">The sequence shown here is derived from an EMBL/GenBank/DDBJ whole genome shotgun (WGS) entry which is preliminary data.</text>
</comment>
<accession>A0AAW0DAE0</accession>
<evidence type="ECO:0000259" key="1">
    <source>
        <dbReference type="SMART" id="SM00829"/>
    </source>
</evidence>
<organism evidence="2 3">
    <name type="scientific">Paramarasmius palmivorus</name>
    <dbReference type="NCBI Taxonomy" id="297713"/>
    <lineage>
        <taxon>Eukaryota</taxon>
        <taxon>Fungi</taxon>
        <taxon>Dikarya</taxon>
        <taxon>Basidiomycota</taxon>
        <taxon>Agaricomycotina</taxon>
        <taxon>Agaricomycetes</taxon>
        <taxon>Agaricomycetidae</taxon>
        <taxon>Agaricales</taxon>
        <taxon>Marasmiineae</taxon>
        <taxon>Marasmiaceae</taxon>
        <taxon>Paramarasmius</taxon>
    </lineage>
</organism>